<organism evidence="2 3">
    <name type="scientific">Niabella yanshanensis</name>
    <dbReference type="NCBI Taxonomy" id="577386"/>
    <lineage>
        <taxon>Bacteria</taxon>
        <taxon>Pseudomonadati</taxon>
        <taxon>Bacteroidota</taxon>
        <taxon>Chitinophagia</taxon>
        <taxon>Chitinophagales</taxon>
        <taxon>Chitinophagaceae</taxon>
        <taxon>Niabella</taxon>
    </lineage>
</organism>
<dbReference type="RefSeq" id="WP_114792095.1">
    <property type="nucleotide sequence ID" value="NZ_CP139960.1"/>
</dbReference>
<keyword evidence="1" id="KW-1133">Transmembrane helix</keyword>
<proteinExistence type="predicted"/>
<sequence length="78" mass="8578">MKALQQLHIKIVLSLIAGLISIASWAQDDTKKIEVDINTKGAGESANSFFMQPWVWVVGGALFILLLVALLRGNRRSD</sequence>
<reference evidence="2 3" key="1">
    <citation type="submission" date="2023-12" db="EMBL/GenBank/DDBJ databases">
        <title>Genome sequencing and assembly of bacterial species from a model synthetic community.</title>
        <authorList>
            <person name="Hogle S.L."/>
        </authorList>
    </citation>
    <scope>NUCLEOTIDE SEQUENCE [LARGE SCALE GENOMIC DNA]</scope>
    <source>
        <strain evidence="2 3">HAMBI_3031</strain>
    </source>
</reference>
<keyword evidence="3" id="KW-1185">Reference proteome</keyword>
<protein>
    <submittedName>
        <fullName evidence="2">Uncharacterized protein</fullName>
    </submittedName>
</protein>
<gene>
    <name evidence="2" type="ORF">U0035_09605</name>
</gene>
<dbReference type="Proteomes" id="UP001325680">
    <property type="component" value="Chromosome"/>
</dbReference>
<keyword evidence="1" id="KW-0812">Transmembrane</keyword>
<evidence type="ECO:0000313" key="3">
    <source>
        <dbReference type="Proteomes" id="UP001325680"/>
    </source>
</evidence>
<accession>A0ABZ0WAR6</accession>
<dbReference type="EMBL" id="CP139960">
    <property type="protein sequence ID" value="WQD40400.1"/>
    <property type="molecule type" value="Genomic_DNA"/>
</dbReference>
<name>A0ABZ0WAR6_9BACT</name>
<feature type="transmembrane region" description="Helical" evidence="1">
    <location>
        <begin position="50"/>
        <end position="71"/>
    </location>
</feature>
<evidence type="ECO:0000313" key="2">
    <source>
        <dbReference type="EMBL" id="WQD40400.1"/>
    </source>
</evidence>
<evidence type="ECO:0000256" key="1">
    <source>
        <dbReference type="SAM" id="Phobius"/>
    </source>
</evidence>
<keyword evidence="1" id="KW-0472">Membrane</keyword>